<evidence type="ECO:0000313" key="2">
    <source>
        <dbReference type="EMBL" id="KAL1132321.1"/>
    </source>
</evidence>
<dbReference type="EMBL" id="JBFDAA010000005">
    <property type="protein sequence ID" value="KAL1132321.1"/>
    <property type="molecule type" value="Genomic_DNA"/>
</dbReference>
<dbReference type="AlphaFoldDB" id="A0ABD0YMH2"/>
<feature type="compositionally biased region" description="Basic and acidic residues" evidence="1">
    <location>
        <begin position="77"/>
        <end position="91"/>
    </location>
</feature>
<proteinExistence type="predicted"/>
<comment type="caution">
    <text evidence="2">The sequence shown here is derived from an EMBL/GenBank/DDBJ whole genome shotgun (WGS) entry which is preliminary data.</text>
</comment>
<keyword evidence="3" id="KW-1185">Reference proteome</keyword>
<reference evidence="2 3" key="1">
    <citation type="submission" date="2024-07" db="EMBL/GenBank/DDBJ databases">
        <title>Chromosome-level genome assembly of the water stick insect Ranatra chinensis (Heteroptera: Nepidae).</title>
        <authorList>
            <person name="Liu X."/>
        </authorList>
    </citation>
    <scope>NUCLEOTIDE SEQUENCE [LARGE SCALE GENOMIC DNA]</scope>
    <source>
        <strain evidence="2">Cailab_2021Rc</strain>
        <tissue evidence="2">Muscle</tissue>
    </source>
</reference>
<feature type="region of interest" description="Disordered" evidence="1">
    <location>
        <begin position="76"/>
        <end position="113"/>
    </location>
</feature>
<accession>A0ABD0YMH2</accession>
<protein>
    <submittedName>
        <fullName evidence="2">Uncharacterized protein</fullName>
    </submittedName>
</protein>
<evidence type="ECO:0000313" key="3">
    <source>
        <dbReference type="Proteomes" id="UP001558652"/>
    </source>
</evidence>
<dbReference type="Proteomes" id="UP001558652">
    <property type="component" value="Unassembled WGS sequence"/>
</dbReference>
<name>A0ABD0YMH2_9HEMI</name>
<gene>
    <name evidence="2" type="ORF">AAG570_010277</name>
</gene>
<organism evidence="2 3">
    <name type="scientific">Ranatra chinensis</name>
    <dbReference type="NCBI Taxonomy" id="642074"/>
    <lineage>
        <taxon>Eukaryota</taxon>
        <taxon>Metazoa</taxon>
        <taxon>Ecdysozoa</taxon>
        <taxon>Arthropoda</taxon>
        <taxon>Hexapoda</taxon>
        <taxon>Insecta</taxon>
        <taxon>Pterygota</taxon>
        <taxon>Neoptera</taxon>
        <taxon>Paraneoptera</taxon>
        <taxon>Hemiptera</taxon>
        <taxon>Heteroptera</taxon>
        <taxon>Panheteroptera</taxon>
        <taxon>Nepomorpha</taxon>
        <taxon>Nepidae</taxon>
        <taxon>Ranatrinae</taxon>
        <taxon>Ranatra</taxon>
    </lineage>
</organism>
<evidence type="ECO:0000256" key="1">
    <source>
        <dbReference type="SAM" id="MobiDB-lite"/>
    </source>
</evidence>
<sequence length="175" mass="19815">MKREFNPLKLMTIVPGDGWFLKTLRSLTQGVEASSPLLHHRTGTRRPWLSTKVPATSRDIILGERSGGVLGAALAKGQERQQTKATEERGSSRLPGPLIHANTRREGKPYPVTISTPYGPSRLEDIRLVRWRPYPITLDPTETRLDLRTCNRKQWLFSKDSWKKPPIGGTPWRAI</sequence>